<protein>
    <submittedName>
        <fullName evidence="1">Uncharacterized protein</fullName>
    </submittedName>
</protein>
<gene>
    <name evidence="1" type="ORF">D1632_03675</name>
</gene>
<evidence type="ECO:0000313" key="1">
    <source>
        <dbReference type="EMBL" id="RMZ61078.1"/>
    </source>
</evidence>
<dbReference type="RefSeq" id="WP_122545883.1">
    <property type="nucleotide sequence ID" value="NZ_QWIV01000005.1"/>
</dbReference>
<reference evidence="1 2" key="1">
    <citation type="submission" date="2018-08" db="EMBL/GenBank/DDBJ databases">
        <title>Chryseobacterium nematophagum: a novel matrix digesting pathogen of nematodes.</title>
        <authorList>
            <person name="Page A."/>
            <person name="Roberts M."/>
            <person name="Felix M.-A."/>
            <person name="Weir W."/>
        </authorList>
    </citation>
    <scope>NUCLEOTIDE SEQUENCE [LARGE SCALE GENOMIC DNA]</scope>
    <source>
        <strain evidence="1 2">JUb275</strain>
    </source>
</reference>
<name>A0A3M7LEB3_9FLAO</name>
<sequence>MRFFISIFIIFTIAIRPVLPLLNYVFNYDYIVKNLCEKKNIPQSTCNGKCYLEKELAKTEKQSDSSQPTIKLLGLDVFLSKNILYFTNTISRNILEENNIRVNVHLYSMEYFSRIFHPPLI</sequence>
<organism evidence="1 2">
    <name type="scientific">Chryseobacterium nematophagum</name>
    <dbReference type="NCBI Taxonomy" id="2305228"/>
    <lineage>
        <taxon>Bacteria</taxon>
        <taxon>Pseudomonadati</taxon>
        <taxon>Bacteroidota</taxon>
        <taxon>Flavobacteriia</taxon>
        <taxon>Flavobacteriales</taxon>
        <taxon>Weeksellaceae</taxon>
        <taxon>Chryseobacterium group</taxon>
        <taxon>Chryseobacterium</taxon>
    </lineage>
</organism>
<dbReference type="EMBL" id="QWIV01000005">
    <property type="protein sequence ID" value="RMZ61078.1"/>
    <property type="molecule type" value="Genomic_DNA"/>
</dbReference>
<evidence type="ECO:0000313" key="2">
    <source>
        <dbReference type="Proteomes" id="UP000267524"/>
    </source>
</evidence>
<accession>A0A3M7LEB3</accession>
<dbReference type="Proteomes" id="UP000267524">
    <property type="component" value="Unassembled WGS sequence"/>
</dbReference>
<dbReference type="AlphaFoldDB" id="A0A3M7LEB3"/>
<comment type="caution">
    <text evidence="1">The sequence shown here is derived from an EMBL/GenBank/DDBJ whole genome shotgun (WGS) entry which is preliminary data.</text>
</comment>
<keyword evidence="2" id="KW-1185">Reference proteome</keyword>
<proteinExistence type="predicted"/>